<organism evidence="6">
    <name type="scientific">Spironucleus salmonicida</name>
    <dbReference type="NCBI Taxonomy" id="348837"/>
    <lineage>
        <taxon>Eukaryota</taxon>
        <taxon>Metamonada</taxon>
        <taxon>Diplomonadida</taxon>
        <taxon>Hexamitidae</taxon>
        <taxon>Hexamitinae</taxon>
        <taxon>Spironucleus</taxon>
    </lineage>
</organism>
<dbReference type="AlphaFoldDB" id="V6LL78"/>
<dbReference type="CDD" id="cd22985">
    <property type="entry name" value="DD_CrRSP11-like"/>
    <property type="match status" value="1"/>
</dbReference>
<keyword evidence="3" id="KW-0966">Cell projection</keyword>
<feature type="transmembrane region" description="Helical" evidence="5">
    <location>
        <begin position="119"/>
        <end position="141"/>
    </location>
</feature>
<evidence type="ECO:0000313" key="7">
    <source>
        <dbReference type="EMBL" id="KAH0573456.1"/>
    </source>
</evidence>
<dbReference type="EMBL" id="AUWU02000005">
    <property type="protein sequence ID" value="KAH0573456.1"/>
    <property type="molecule type" value="Genomic_DNA"/>
</dbReference>
<dbReference type="Gene3D" id="1.20.890.10">
    <property type="entry name" value="cAMP-dependent protein kinase regulatory subunit, dimerization-anchoring domain"/>
    <property type="match status" value="1"/>
</dbReference>
<evidence type="ECO:0000256" key="2">
    <source>
        <dbReference type="ARBA" id="ARBA00022846"/>
    </source>
</evidence>
<keyword evidence="2" id="KW-0969">Cilium</keyword>
<keyword evidence="8" id="KW-1185">Reference proteome</keyword>
<comment type="similarity">
    <text evidence="4">Belongs to the ropporin family.</text>
</comment>
<protein>
    <submittedName>
        <fullName evidence="7">Regulatory subunit of cAMP-dependent protein kinase</fullName>
    </submittedName>
</protein>
<name>V6LL78_9EUKA</name>
<evidence type="ECO:0000256" key="4">
    <source>
        <dbReference type="ARBA" id="ARBA00035651"/>
    </source>
</evidence>
<comment type="subcellular location">
    <subcellularLocation>
        <location evidence="1">Cell projection</location>
        <location evidence="1">Cilium</location>
        <location evidence="1">Flagellum</location>
    </subcellularLocation>
</comment>
<dbReference type="PANTHER" id="PTHR14952:SF9">
    <property type="entry name" value="EF-HAND DOMAIN-CONTAINING PROTEIN"/>
    <property type="match status" value="1"/>
</dbReference>
<dbReference type="OrthoDB" id="10067602at2759"/>
<gene>
    <name evidence="6" type="ORF">SS50377_15144</name>
    <name evidence="7" type="ORF">SS50377_25576</name>
</gene>
<keyword evidence="5" id="KW-0812">Transmembrane</keyword>
<proteinExistence type="inferred from homology"/>
<reference evidence="7" key="2">
    <citation type="submission" date="2020-12" db="EMBL/GenBank/DDBJ databases">
        <title>New Spironucleus salmonicida genome in near-complete chromosomes.</title>
        <authorList>
            <person name="Xu F."/>
            <person name="Kurt Z."/>
            <person name="Jimenez-Gonzalez A."/>
            <person name="Astvaldsson A."/>
            <person name="Andersson J.O."/>
            <person name="Svard S.G."/>
        </authorList>
    </citation>
    <scope>NUCLEOTIDE SEQUENCE</scope>
    <source>
        <strain evidence="7">ATCC 50377</strain>
    </source>
</reference>
<keyword evidence="2" id="KW-0282">Flagellum</keyword>
<dbReference type="GO" id="GO:0031514">
    <property type="term" value="C:motile cilium"/>
    <property type="evidence" value="ECO:0007669"/>
    <property type="project" value="UniProtKB-SubCell"/>
</dbReference>
<dbReference type="EMBL" id="KI546101">
    <property type="protein sequence ID" value="EST45123.1"/>
    <property type="molecule type" value="Genomic_DNA"/>
</dbReference>
<evidence type="ECO:0000313" key="6">
    <source>
        <dbReference type="EMBL" id="EST45123.1"/>
    </source>
</evidence>
<dbReference type="VEuPathDB" id="GiardiaDB:SS50377_25576"/>
<evidence type="ECO:0000313" key="8">
    <source>
        <dbReference type="Proteomes" id="UP000018208"/>
    </source>
</evidence>
<keyword evidence="5" id="KW-1133">Transmembrane helix</keyword>
<evidence type="ECO:0000256" key="5">
    <source>
        <dbReference type="SAM" id="Phobius"/>
    </source>
</evidence>
<dbReference type="PANTHER" id="PTHR14952">
    <property type="entry name" value="ROPPORIN-1-LIKE PROTEIN"/>
    <property type="match status" value="1"/>
</dbReference>
<dbReference type="Proteomes" id="UP000018208">
    <property type="component" value="Unassembled WGS sequence"/>
</dbReference>
<keyword evidence="5" id="KW-0472">Membrane</keyword>
<evidence type="ECO:0000256" key="3">
    <source>
        <dbReference type="ARBA" id="ARBA00023273"/>
    </source>
</evidence>
<accession>V6LL78</accession>
<reference evidence="6 7" key="1">
    <citation type="journal article" date="2014" name="PLoS Genet.">
        <title>The Genome of Spironucleus salmonicida Highlights a Fish Pathogen Adapted to Fluctuating Environments.</title>
        <authorList>
            <person name="Xu F."/>
            <person name="Jerlstrom-Hultqvist J."/>
            <person name="Einarsson E."/>
            <person name="Astvaldsson A."/>
            <person name="Svard S.G."/>
            <person name="Andersson J.O."/>
        </authorList>
    </citation>
    <scope>NUCLEOTIDE SEQUENCE</scope>
    <source>
        <strain evidence="7">ATCC 50377</strain>
    </source>
</reference>
<evidence type="ECO:0000256" key="1">
    <source>
        <dbReference type="ARBA" id="ARBA00004230"/>
    </source>
</evidence>
<dbReference type="SUPFAM" id="SSF47391">
    <property type="entry name" value="Dimerization-anchoring domain of cAMP-dependent PK regulatory subunit"/>
    <property type="match status" value="1"/>
</dbReference>
<sequence length="195" mass="22434">MNDTIYAAEQIIIPPTLPEILKNYSKAVLSEQPADLVDFSIKYFGMLKTTSPTPQKTTFQPNLDLLADIYKRIDGKSLGEQLQQIQAEVPSELIEQLQLWYKFGRENLNMTNESSITTLTLLFCLIYAQLYDVLQVAFFVFKIKAGYISKEILLQIFDILCKFDYRVEKNAIDIVKGLDADIFFDDLIRMLGVRK</sequence>